<protein>
    <submittedName>
        <fullName evidence="2">Uncharacterized protein</fullName>
    </submittedName>
</protein>
<sequence length="88" mass="10258">MTKRNLEDILKKILTELEEVKQTVKDQNIKIEEIEKKSSYSIPSRSPSLSDMGIVPIEQELSEDTKDKIKKAVELILRYSEHVPYLQK</sequence>
<organism evidence="2">
    <name type="scientific">viral metagenome</name>
    <dbReference type="NCBI Taxonomy" id="1070528"/>
    <lineage>
        <taxon>unclassified sequences</taxon>
        <taxon>metagenomes</taxon>
        <taxon>organismal metagenomes</taxon>
    </lineage>
</organism>
<evidence type="ECO:0000256" key="1">
    <source>
        <dbReference type="SAM" id="Coils"/>
    </source>
</evidence>
<name>A0A6M3XHR4_9ZZZZ</name>
<keyword evidence="1" id="KW-0175">Coiled coil</keyword>
<gene>
    <name evidence="2" type="ORF">TM448B00993_0006</name>
</gene>
<proteinExistence type="predicted"/>
<dbReference type="AlphaFoldDB" id="A0A6M3XHR4"/>
<accession>A0A6M3XHR4</accession>
<reference evidence="2" key="1">
    <citation type="submission" date="2020-03" db="EMBL/GenBank/DDBJ databases">
        <title>The deep terrestrial virosphere.</title>
        <authorList>
            <person name="Holmfeldt K."/>
            <person name="Nilsson E."/>
            <person name="Simone D."/>
            <person name="Lopez-Fernandez M."/>
            <person name="Wu X."/>
            <person name="de Brujin I."/>
            <person name="Lundin D."/>
            <person name="Andersson A."/>
            <person name="Bertilsson S."/>
            <person name="Dopson M."/>
        </authorList>
    </citation>
    <scope>NUCLEOTIDE SEQUENCE</scope>
    <source>
        <strain evidence="2">TM448B00993</strain>
    </source>
</reference>
<feature type="coiled-coil region" evidence="1">
    <location>
        <begin position="3"/>
        <end position="37"/>
    </location>
</feature>
<evidence type="ECO:0000313" key="2">
    <source>
        <dbReference type="EMBL" id="QJH97339.1"/>
    </source>
</evidence>
<dbReference type="EMBL" id="MT144683">
    <property type="protein sequence ID" value="QJH97339.1"/>
    <property type="molecule type" value="Genomic_DNA"/>
</dbReference>